<evidence type="ECO:0000313" key="2">
    <source>
        <dbReference type="Proteomes" id="UP001162156"/>
    </source>
</evidence>
<proteinExistence type="predicted"/>
<protein>
    <submittedName>
        <fullName evidence="1">Uncharacterized protein</fullName>
    </submittedName>
</protein>
<comment type="caution">
    <text evidence="1">The sequence shown here is derived from an EMBL/GenBank/DDBJ whole genome shotgun (WGS) entry which is preliminary data.</text>
</comment>
<dbReference type="AlphaFoldDB" id="A0AAV8X1Q6"/>
<name>A0AAV8X1Q6_9CUCU</name>
<keyword evidence="2" id="KW-1185">Reference proteome</keyword>
<gene>
    <name evidence="1" type="ORF">NQ314_014311</name>
</gene>
<evidence type="ECO:0000313" key="1">
    <source>
        <dbReference type="EMBL" id="KAJ8932933.1"/>
    </source>
</evidence>
<dbReference type="EMBL" id="JANEYF010003945">
    <property type="protein sequence ID" value="KAJ8932933.1"/>
    <property type="molecule type" value="Genomic_DNA"/>
</dbReference>
<dbReference type="Gene3D" id="3.80.10.10">
    <property type="entry name" value="Ribonuclease Inhibitor"/>
    <property type="match status" value="1"/>
</dbReference>
<accession>A0AAV8X1Q6</accession>
<reference evidence="1" key="1">
    <citation type="journal article" date="2023" name="Insect Mol. Biol.">
        <title>Genome sequencing provides insights into the evolution of gene families encoding plant cell wall-degrading enzymes in longhorned beetles.</title>
        <authorList>
            <person name="Shin N.R."/>
            <person name="Okamura Y."/>
            <person name="Kirsch R."/>
            <person name="Pauchet Y."/>
        </authorList>
    </citation>
    <scope>NUCLEOTIDE SEQUENCE</scope>
    <source>
        <strain evidence="1">RBIC_L_NR</strain>
    </source>
</reference>
<organism evidence="1 2">
    <name type="scientific">Rhamnusium bicolor</name>
    <dbReference type="NCBI Taxonomy" id="1586634"/>
    <lineage>
        <taxon>Eukaryota</taxon>
        <taxon>Metazoa</taxon>
        <taxon>Ecdysozoa</taxon>
        <taxon>Arthropoda</taxon>
        <taxon>Hexapoda</taxon>
        <taxon>Insecta</taxon>
        <taxon>Pterygota</taxon>
        <taxon>Neoptera</taxon>
        <taxon>Endopterygota</taxon>
        <taxon>Coleoptera</taxon>
        <taxon>Polyphaga</taxon>
        <taxon>Cucujiformia</taxon>
        <taxon>Chrysomeloidea</taxon>
        <taxon>Cerambycidae</taxon>
        <taxon>Lepturinae</taxon>
        <taxon>Rhagiini</taxon>
        <taxon>Rhamnusium</taxon>
    </lineage>
</organism>
<sequence length="121" mass="13730">MALQNVELLYCDMSDNVIRYFLTNSPFLKRIVVGCVINMTDGDMFRLCAECEFRHLEELWFSCARYLTATSVEILMGHCPNLRVVGQLSGWDMQQDELDCLRAVIAATNTDLTLLPVGNFA</sequence>
<dbReference type="Proteomes" id="UP001162156">
    <property type="component" value="Unassembled WGS sequence"/>
</dbReference>
<dbReference type="SUPFAM" id="SSF52047">
    <property type="entry name" value="RNI-like"/>
    <property type="match status" value="1"/>
</dbReference>
<dbReference type="InterPro" id="IPR032675">
    <property type="entry name" value="LRR_dom_sf"/>
</dbReference>